<feature type="compositionally biased region" description="Basic and acidic residues" evidence="1">
    <location>
        <begin position="296"/>
        <end position="309"/>
    </location>
</feature>
<dbReference type="CDD" id="cd06257">
    <property type="entry name" value="DnaJ"/>
    <property type="match status" value="1"/>
</dbReference>
<dbReference type="EMBL" id="KI394767">
    <property type="protein sequence ID" value="ERN00934.1"/>
    <property type="molecule type" value="Genomic_DNA"/>
</dbReference>
<dbReference type="AlphaFoldDB" id="W1NZX8"/>
<feature type="compositionally biased region" description="Basic and acidic residues" evidence="1">
    <location>
        <begin position="607"/>
        <end position="623"/>
    </location>
</feature>
<reference evidence="4" key="1">
    <citation type="journal article" date="2013" name="Science">
        <title>The Amborella genome and the evolution of flowering plants.</title>
        <authorList>
            <consortium name="Amborella Genome Project"/>
        </authorList>
    </citation>
    <scope>NUCLEOTIDE SEQUENCE [LARGE SCALE GENOMIC DNA]</scope>
</reference>
<feature type="region of interest" description="Disordered" evidence="1">
    <location>
        <begin position="592"/>
        <end position="623"/>
    </location>
</feature>
<evidence type="ECO:0000259" key="2">
    <source>
        <dbReference type="PROSITE" id="PS50076"/>
    </source>
</evidence>
<dbReference type="PANTHER" id="PTHR45496:SF1">
    <property type="entry name" value="CHAPERONE DNAJ-DOMAIN SUPERFAMILY PROTEIN"/>
    <property type="match status" value="1"/>
</dbReference>
<dbReference type="InterPro" id="IPR036869">
    <property type="entry name" value="J_dom_sf"/>
</dbReference>
<dbReference type="PRINTS" id="PR00625">
    <property type="entry name" value="JDOMAIN"/>
</dbReference>
<dbReference type="HOGENOM" id="CLU_439006_0_0_1"/>
<sequence>MECNKDEAEKALGLAEQRLKAMDPNGAKRFARRAQKIYPLLEGIDHVVTVADVQIAAEKRINGLMDWYAILQLESDCDGVYLRKQYRKLALMLHPDKNNCAGAEAAFKLVVEAWNVLSDPSRKGPYDAKTRFQTRTDTHFLRKRARQTQETNPTRRPQRKSARKNSAESAESIFSSRTGNWFFPKSSSCEAPVEHAEINGSRDPGNGFFSKIYTSHTSKKSSSCFWTKCPFCLYMYQYQREYENLNLKCQNCRRGFYAREIPREGLRDSGIRYRYEIDSTIPTSDEIYGETEQGIPDDRAQRDFSEKKPSQNPNSEPNEDSLSTFWTECPSCCNVYEYPSNFENDKLRCQDCREVFFAKAVSGVAVHDAERKGHYKCLDGNSSTTGNGYGKNQRKNHEDRSQRESRPEKAVVSDELNDSSTHGNRFCSKSTNSQCIENSSWAFWTKCPFCCNLYQHLREHENHRLKCQNCRGDYWATALSSMPRVLPGLEAYYCSSPPTPINIGDPDPVDGSGSKVESFDNLENDQKMGSVQKPNVSAPETPAATSGDTSVSPKDKQQILDSLVEEPITISDEDNSDLIIDIDEIFANLSEHRKFDESNDAVNDDGLAEKINTHRHESSEVRA</sequence>
<gene>
    <name evidence="3" type="ORF">AMTR_s00002p00023650</name>
</gene>
<protein>
    <recommendedName>
        <fullName evidence="2">J domain-containing protein</fullName>
    </recommendedName>
</protein>
<dbReference type="Pfam" id="PF00226">
    <property type="entry name" value="DnaJ"/>
    <property type="match status" value="1"/>
</dbReference>
<dbReference type="SUPFAM" id="SSF46565">
    <property type="entry name" value="Chaperone J-domain"/>
    <property type="match status" value="1"/>
</dbReference>
<feature type="compositionally biased region" description="Polar residues" evidence="1">
    <location>
        <begin position="310"/>
        <end position="322"/>
    </location>
</feature>
<evidence type="ECO:0000313" key="4">
    <source>
        <dbReference type="Proteomes" id="UP000017836"/>
    </source>
</evidence>
<dbReference type="STRING" id="13333.W1NZX8"/>
<feature type="region of interest" description="Disordered" evidence="1">
    <location>
        <begin position="384"/>
        <end position="422"/>
    </location>
</feature>
<dbReference type="PROSITE" id="PS50076">
    <property type="entry name" value="DNAJ_2"/>
    <property type="match status" value="1"/>
</dbReference>
<dbReference type="eggNOG" id="ENOG502QPK0">
    <property type="taxonomic scope" value="Eukaryota"/>
</dbReference>
<keyword evidence="4" id="KW-1185">Reference proteome</keyword>
<dbReference type="KEGG" id="atr:18429010"/>
<accession>W1NZX8</accession>
<dbReference type="Gramene" id="ERN00934">
    <property type="protein sequence ID" value="ERN00934"/>
    <property type="gene ID" value="AMTR_s00002p00023650"/>
</dbReference>
<feature type="region of interest" description="Disordered" evidence="1">
    <location>
        <begin position="285"/>
        <end position="322"/>
    </location>
</feature>
<dbReference type="InterPro" id="IPR001623">
    <property type="entry name" value="DnaJ_domain"/>
</dbReference>
<dbReference type="PANTHER" id="PTHR45496">
    <property type="entry name" value="CHAPERONE DNAJ-DOMAIN SUPERFAMILY PROTEIN"/>
    <property type="match status" value="1"/>
</dbReference>
<dbReference type="InterPro" id="IPR053052">
    <property type="entry name" value="Imprinting_Balance_Reg"/>
</dbReference>
<feature type="domain" description="J" evidence="2">
    <location>
        <begin position="66"/>
        <end position="130"/>
    </location>
</feature>
<proteinExistence type="predicted"/>
<dbReference type="OrthoDB" id="10250354at2759"/>
<feature type="region of interest" description="Disordered" evidence="1">
    <location>
        <begin position="527"/>
        <end position="560"/>
    </location>
</feature>
<dbReference type="SMART" id="SM00271">
    <property type="entry name" value="DnaJ"/>
    <property type="match status" value="1"/>
</dbReference>
<evidence type="ECO:0000313" key="3">
    <source>
        <dbReference type="EMBL" id="ERN00934.1"/>
    </source>
</evidence>
<dbReference type="Gene3D" id="1.10.287.110">
    <property type="entry name" value="DnaJ domain"/>
    <property type="match status" value="1"/>
</dbReference>
<evidence type="ECO:0000256" key="1">
    <source>
        <dbReference type="SAM" id="MobiDB-lite"/>
    </source>
</evidence>
<feature type="compositionally biased region" description="Polar residues" evidence="1">
    <location>
        <begin position="543"/>
        <end position="552"/>
    </location>
</feature>
<feature type="region of interest" description="Disordered" evidence="1">
    <location>
        <begin position="143"/>
        <end position="172"/>
    </location>
</feature>
<dbReference type="Proteomes" id="UP000017836">
    <property type="component" value="Unassembled WGS sequence"/>
</dbReference>
<feature type="compositionally biased region" description="Basic and acidic residues" evidence="1">
    <location>
        <begin position="395"/>
        <end position="412"/>
    </location>
</feature>
<name>W1NZX8_AMBTC</name>
<dbReference type="OMA" id="FWTKCPF"/>
<organism evidence="3 4">
    <name type="scientific">Amborella trichopoda</name>
    <dbReference type="NCBI Taxonomy" id="13333"/>
    <lineage>
        <taxon>Eukaryota</taxon>
        <taxon>Viridiplantae</taxon>
        <taxon>Streptophyta</taxon>
        <taxon>Embryophyta</taxon>
        <taxon>Tracheophyta</taxon>
        <taxon>Spermatophyta</taxon>
        <taxon>Magnoliopsida</taxon>
        <taxon>Amborellales</taxon>
        <taxon>Amborellaceae</taxon>
        <taxon>Amborella</taxon>
    </lineage>
</organism>